<feature type="transmembrane region" description="Helical" evidence="1">
    <location>
        <begin position="51"/>
        <end position="70"/>
    </location>
</feature>
<evidence type="ECO:0008006" key="4">
    <source>
        <dbReference type="Google" id="ProtNLM"/>
    </source>
</evidence>
<gene>
    <name evidence="2" type="ORF">SBA5_490043</name>
</gene>
<protein>
    <recommendedName>
        <fullName evidence="4">Transmembrane protein</fullName>
    </recommendedName>
</protein>
<keyword evidence="1" id="KW-0472">Membrane</keyword>
<name>A0A2N9LPU8_9BACT</name>
<evidence type="ECO:0000313" key="2">
    <source>
        <dbReference type="EMBL" id="SPE25266.1"/>
    </source>
</evidence>
<reference evidence="3" key="1">
    <citation type="submission" date="2018-02" db="EMBL/GenBank/DDBJ databases">
        <authorList>
            <person name="Hausmann B."/>
        </authorList>
    </citation>
    <scope>NUCLEOTIDE SEQUENCE [LARGE SCALE GENOMIC DNA]</scope>
    <source>
        <strain evidence="3">Peat soil MAG SbA5</strain>
    </source>
</reference>
<evidence type="ECO:0000313" key="3">
    <source>
        <dbReference type="Proteomes" id="UP000239735"/>
    </source>
</evidence>
<dbReference type="AlphaFoldDB" id="A0A2N9LPU8"/>
<organism evidence="2 3">
    <name type="scientific">Candidatus Sulfuritelmatomonas gaucii</name>
    <dbReference type="NCBI Taxonomy" id="2043161"/>
    <lineage>
        <taxon>Bacteria</taxon>
        <taxon>Pseudomonadati</taxon>
        <taxon>Acidobacteriota</taxon>
        <taxon>Terriglobia</taxon>
        <taxon>Terriglobales</taxon>
        <taxon>Acidobacteriaceae</taxon>
        <taxon>Candidatus Sulfuritelmatomonas</taxon>
    </lineage>
</organism>
<keyword evidence="1" id="KW-1133">Transmembrane helix</keyword>
<dbReference type="EMBL" id="OKRB01000107">
    <property type="protein sequence ID" value="SPE25266.1"/>
    <property type="molecule type" value="Genomic_DNA"/>
</dbReference>
<accession>A0A2N9LPU8</accession>
<feature type="transmembrane region" description="Helical" evidence="1">
    <location>
        <begin position="28"/>
        <end position="45"/>
    </location>
</feature>
<sequence>MEQAEGRNKCGRKRKAVELNEVPRIRQVVLIGLALASVVRVRLVVVSFRCLVFGSLVAVVVMLMMGVRLLGGKRRARKQRDK</sequence>
<keyword evidence="1" id="KW-0812">Transmembrane</keyword>
<evidence type="ECO:0000256" key="1">
    <source>
        <dbReference type="SAM" id="Phobius"/>
    </source>
</evidence>
<proteinExistence type="predicted"/>
<dbReference type="Proteomes" id="UP000239735">
    <property type="component" value="Unassembled WGS sequence"/>
</dbReference>